<dbReference type="AlphaFoldDB" id="A0A8R7USD9"/>
<reference evidence="1" key="2">
    <citation type="submission" date="2018-03" db="EMBL/GenBank/DDBJ databases">
        <title>The Triticum urartu genome reveals the dynamic nature of wheat genome evolution.</title>
        <authorList>
            <person name="Ling H."/>
            <person name="Ma B."/>
            <person name="Shi X."/>
            <person name="Liu H."/>
            <person name="Dong L."/>
            <person name="Sun H."/>
            <person name="Cao Y."/>
            <person name="Gao Q."/>
            <person name="Zheng S."/>
            <person name="Li Y."/>
            <person name="Yu Y."/>
            <person name="Du H."/>
            <person name="Qi M."/>
            <person name="Li Y."/>
            <person name="Yu H."/>
            <person name="Cui Y."/>
            <person name="Wang N."/>
            <person name="Chen C."/>
            <person name="Wu H."/>
            <person name="Zhao Y."/>
            <person name="Zhang J."/>
            <person name="Li Y."/>
            <person name="Zhou W."/>
            <person name="Zhang B."/>
            <person name="Hu W."/>
            <person name="Eijk M."/>
            <person name="Tang J."/>
            <person name="Witsenboer H."/>
            <person name="Zhao S."/>
            <person name="Li Z."/>
            <person name="Zhang A."/>
            <person name="Wang D."/>
            <person name="Liang C."/>
        </authorList>
    </citation>
    <scope>NUCLEOTIDE SEQUENCE [LARGE SCALE GENOMIC DNA]</scope>
    <source>
        <strain evidence="1">cv. G1812</strain>
    </source>
</reference>
<proteinExistence type="predicted"/>
<reference evidence="2" key="1">
    <citation type="journal article" date="2013" name="Nature">
        <title>Draft genome of the wheat A-genome progenitor Triticum urartu.</title>
        <authorList>
            <person name="Ling H.Q."/>
            <person name="Zhao S."/>
            <person name="Liu D."/>
            <person name="Wang J."/>
            <person name="Sun H."/>
            <person name="Zhang C."/>
            <person name="Fan H."/>
            <person name="Li D."/>
            <person name="Dong L."/>
            <person name="Tao Y."/>
            <person name="Gao C."/>
            <person name="Wu H."/>
            <person name="Li Y."/>
            <person name="Cui Y."/>
            <person name="Guo X."/>
            <person name="Zheng S."/>
            <person name="Wang B."/>
            <person name="Yu K."/>
            <person name="Liang Q."/>
            <person name="Yang W."/>
            <person name="Lou X."/>
            <person name="Chen J."/>
            <person name="Feng M."/>
            <person name="Jian J."/>
            <person name="Zhang X."/>
            <person name="Luo G."/>
            <person name="Jiang Y."/>
            <person name="Liu J."/>
            <person name="Wang Z."/>
            <person name="Sha Y."/>
            <person name="Zhang B."/>
            <person name="Wu H."/>
            <person name="Tang D."/>
            <person name="Shen Q."/>
            <person name="Xue P."/>
            <person name="Zou S."/>
            <person name="Wang X."/>
            <person name="Liu X."/>
            <person name="Wang F."/>
            <person name="Yang Y."/>
            <person name="An X."/>
            <person name="Dong Z."/>
            <person name="Zhang K."/>
            <person name="Zhang X."/>
            <person name="Luo M.C."/>
            <person name="Dvorak J."/>
            <person name="Tong Y."/>
            <person name="Wang J."/>
            <person name="Yang H."/>
            <person name="Li Z."/>
            <person name="Wang D."/>
            <person name="Zhang A."/>
            <person name="Wang J."/>
        </authorList>
    </citation>
    <scope>NUCLEOTIDE SEQUENCE</scope>
    <source>
        <strain evidence="2">cv. G1812</strain>
    </source>
</reference>
<sequence length="102" mass="11219">MSMGDILLHTYSVSQNFGKGRRDTPFKSSKCKGDFSDSPVFRQCLPTCSRPCCCHATTWRGHHIATAQKGNGGGCASPARCMRWQERPRTVAGSAAARPEEW</sequence>
<protein>
    <submittedName>
        <fullName evidence="1">Uncharacterized protein</fullName>
    </submittedName>
</protein>
<reference evidence="1" key="3">
    <citation type="submission" date="2022-06" db="UniProtKB">
        <authorList>
            <consortium name="EnsemblPlants"/>
        </authorList>
    </citation>
    <scope>IDENTIFICATION</scope>
</reference>
<evidence type="ECO:0000313" key="2">
    <source>
        <dbReference type="Proteomes" id="UP000015106"/>
    </source>
</evidence>
<accession>A0A8R7USD9</accession>
<name>A0A8R7USD9_TRIUA</name>
<organism evidence="1 2">
    <name type="scientific">Triticum urartu</name>
    <name type="common">Red wild einkorn</name>
    <name type="synonym">Crithodium urartu</name>
    <dbReference type="NCBI Taxonomy" id="4572"/>
    <lineage>
        <taxon>Eukaryota</taxon>
        <taxon>Viridiplantae</taxon>
        <taxon>Streptophyta</taxon>
        <taxon>Embryophyta</taxon>
        <taxon>Tracheophyta</taxon>
        <taxon>Spermatophyta</taxon>
        <taxon>Magnoliopsida</taxon>
        <taxon>Liliopsida</taxon>
        <taxon>Poales</taxon>
        <taxon>Poaceae</taxon>
        <taxon>BOP clade</taxon>
        <taxon>Pooideae</taxon>
        <taxon>Triticodae</taxon>
        <taxon>Triticeae</taxon>
        <taxon>Triticinae</taxon>
        <taxon>Triticum</taxon>
    </lineage>
</organism>
<keyword evidence="2" id="KW-1185">Reference proteome</keyword>
<dbReference type="Proteomes" id="UP000015106">
    <property type="component" value="Chromosome 6"/>
</dbReference>
<dbReference type="Gramene" id="TuG1812G0600001338.01.T01">
    <property type="protein sequence ID" value="TuG1812G0600001338.01.T01"/>
    <property type="gene ID" value="TuG1812G0600001338.01"/>
</dbReference>
<dbReference type="EnsemblPlants" id="TuG1812G0600001338.01.T01">
    <property type="protein sequence ID" value="TuG1812G0600001338.01.T01"/>
    <property type="gene ID" value="TuG1812G0600001338.01"/>
</dbReference>
<evidence type="ECO:0000313" key="1">
    <source>
        <dbReference type="EnsemblPlants" id="TuG1812G0600001338.01.T01"/>
    </source>
</evidence>